<keyword evidence="4" id="KW-0813">Transport</keyword>
<evidence type="ECO:0000313" key="12">
    <source>
        <dbReference type="Proteomes" id="UP000515124"/>
    </source>
</evidence>
<dbReference type="Pfam" id="PF06552">
    <property type="entry name" value="TOM20_plant"/>
    <property type="match status" value="1"/>
</dbReference>
<evidence type="ECO:0000256" key="7">
    <source>
        <dbReference type="ARBA" id="ARBA00022927"/>
    </source>
</evidence>
<dbReference type="Proteomes" id="UP000515124">
    <property type="component" value="Unplaced"/>
</dbReference>
<keyword evidence="7" id="KW-0653">Protein transport</keyword>
<evidence type="ECO:0000256" key="10">
    <source>
        <dbReference type="ARBA" id="ARBA00023136"/>
    </source>
</evidence>
<keyword evidence="9" id="KW-0496">Mitochondrion</keyword>
<dbReference type="InterPro" id="IPR010547">
    <property type="entry name" value="TOM20_imprt_rcpt"/>
</dbReference>
<evidence type="ECO:0000256" key="9">
    <source>
        <dbReference type="ARBA" id="ARBA00023128"/>
    </source>
</evidence>
<gene>
    <name evidence="13" type="primary">LOC110764375</name>
</gene>
<dbReference type="GO" id="GO:0015031">
    <property type="term" value="P:protein transport"/>
    <property type="evidence" value="ECO:0007669"/>
    <property type="project" value="UniProtKB-KW"/>
</dbReference>
<evidence type="ECO:0000256" key="11">
    <source>
        <dbReference type="SAM" id="Phobius"/>
    </source>
</evidence>
<evidence type="ECO:0000313" key="13">
    <source>
        <dbReference type="RefSeq" id="XP_021823023.1"/>
    </source>
</evidence>
<dbReference type="AlphaFoldDB" id="A0A6P5T745"/>
<evidence type="ECO:0000256" key="6">
    <source>
        <dbReference type="ARBA" id="ARBA00022787"/>
    </source>
</evidence>
<comment type="subcellular location">
    <subcellularLocation>
        <location evidence="2">Mitochondrion outer membrane</location>
        <topology evidence="2">Single-pass membrane protein</topology>
    </subcellularLocation>
</comment>
<keyword evidence="12" id="KW-1185">Reference proteome</keyword>
<keyword evidence="6" id="KW-1000">Mitochondrion outer membrane</keyword>
<evidence type="ECO:0000256" key="8">
    <source>
        <dbReference type="ARBA" id="ARBA00022989"/>
    </source>
</evidence>
<evidence type="ECO:0000256" key="4">
    <source>
        <dbReference type="ARBA" id="ARBA00022448"/>
    </source>
</evidence>
<feature type="transmembrane region" description="Helical" evidence="11">
    <location>
        <begin position="175"/>
        <end position="195"/>
    </location>
</feature>
<comment type="similarity">
    <text evidence="3">Belongs to the Tom20 family.</text>
</comment>
<dbReference type="GO" id="GO:0045040">
    <property type="term" value="P:protein insertion into mitochondrial outer membrane"/>
    <property type="evidence" value="ECO:0007669"/>
    <property type="project" value="InterPro"/>
</dbReference>
<evidence type="ECO:0000256" key="1">
    <source>
        <dbReference type="ARBA" id="ARBA00003450"/>
    </source>
</evidence>
<dbReference type="SUPFAM" id="SSF48452">
    <property type="entry name" value="TPR-like"/>
    <property type="match status" value="1"/>
</dbReference>
<protein>
    <submittedName>
        <fullName evidence="13">Mitochondrial import receptor subunit TOM20-like</fullName>
    </submittedName>
</protein>
<proteinExistence type="inferred from homology"/>
<evidence type="ECO:0000256" key="5">
    <source>
        <dbReference type="ARBA" id="ARBA00022692"/>
    </source>
</evidence>
<reference evidence="13" key="1">
    <citation type="submission" date="2025-08" db="UniProtKB">
        <authorList>
            <consortium name="RefSeq"/>
        </authorList>
    </citation>
    <scope>IDENTIFICATION</scope>
</reference>
<dbReference type="GO" id="GO:0005742">
    <property type="term" value="C:mitochondrial outer membrane translocase complex"/>
    <property type="evidence" value="ECO:0007669"/>
    <property type="project" value="InterPro"/>
</dbReference>
<comment type="function">
    <text evidence="1">Central component of the receptor complex responsible for the recognition and translocation of cytosolically synthesized mitochondrial preproteins. Together with TOM22 functions as the transit peptide receptor at the surface of the mitochondrion outer membrane and facilitates the movement of preproteins into the translocation pore.</text>
</comment>
<keyword evidence="5 11" id="KW-0812">Transmembrane</keyword>
<dbReference type="PANTHER" id="PTHR32409">
    <property type="entry name" value="MITOCHONDRIAL IMPORT RECEPTOR SUBUNIT TOM20-1-RELATED"/>
    <property type="match status" value="1"/>
</dbReference>
<name>A0A6P5T745_PRUAV</name>
<dbReference type="GeneID" id="110764375"/>
<dbReference type="PANTHER" id="PTHR32409:SF3">
    <property type="entry name" value="MITOCHONDRIAL IMPORT RECEPTOR SUBUNIT TOM20-1-RELATED"/>
    <property type="match status" value="1"/>
</dbReference>
<keyword evidence="10 11" id="KW-0472">Membrane</keyword>
<evidence type="ECO:0000256" key="2">
    <source>
        <dbReference type="ARBA" id="ARBA00004572"/>
    </source>
</evidence>
<dbReference type="InterPro" id="IPR011990">
    <property type="entry name" value="TPR-like_helical_dom_sf"/>
</dbReference>
<dbReference type="KEGG" id="pavi:110764375"/>
<evidence type="ECO:0000256" key="3">
    <source>
        <dbReference type="ARBA" id="ARBA00005792"/>
    </source>
</evidence>
<dbReference type="Gene3D" id="1.25.40.10">
    <property type="entry name" value="Tetratricopeptide repeat domain"/>
    <property type="match status" value="1"/>
</dbReference>
<organism evidence="12 13">
    <name type="scientific">Prunus avium</name>
    <name type="common">Cherry</name>
    <name type="synonym">Cerasus avium</name>
    <dbReference type="NCBI Taxonomy" id="42229"/>
    <lineage>
        <taxon>Eukaryota</taxon>
        <taxon>Viridiplantae</taxon>
        <taxon>Streptophyta</taxon>
        <taxon>Embryophyta</taxon>
        <taxon>Tracheophyta</taxon>
        <taxon>Spermatophyta</taxon>
        <taxon>Magnoliopsida</taxon>
        <taxon>eudicotyledons</taxon>
        <taxon>Gunneridae</taxon>
        <taxon>Pentapetalae</taxon>
        <taxon>rosids</taxon>
        <taxon>fabids</taxon>
        <taxon>Rosales</taxon>
        <taxon>Rosaceae</taxon>
        <taxon>Amygdaloideae</taxon>
        <taxon>Amygdaleae</taxon>
        <taxon>Prunus</taxon>
    </lineage>
</organism>
<dbReference type="RefSeq" id="XP_021823023.1">
    <property type="nucleotide sequence ID" value="XM_021967331.1"/>
</dbReference>
<sequence length="213" mass="23639">MDMQQNDFDRILFFEHARKTSEATYTKNPLDAGNLTRWAGALLELSQFQNVVESNKMIQDAISKLEEALSINPKKHDALWCLGNAHTTRAFFNPDQNEANHGFNKASHYFQQALDEDPGNEVYRKSLEVAAKAPQLHLEFQKHGFGQQVMEAAAAAGPSTSSGAKATKKNKSSDLKYDIFGWIILAVGIVGWLGFAKSHPPPPPPPPPHPRFS</sequence>
<keyword evidence="8 11" id="KW-1133">Transmembrane helix</keyword>
<accession>A0A6P5T745</accession>